<dbReference type="AlphaFoldDB" id="A0A844H859"/>
<dbReference type="Pfam" id="PF00892">
    <property type="entry name" value="EamA"/>
    <property type="match status" value="2"/>
</dbReference>
<keyword evidence="2" id="KW-0472">Membrane</keyword>
<protein>
    <submittedName>
        <fullName evidence="4">EamA family transporter</fullName>
    </submittedName>
</protein>
<comment type="caution">
    <text evidence="4">The sequence shown here is derived from an EMBL/GenBank/DDBJ whole genome shotgun (WGS) entry which is preliminary data.</text>
</comment>
<dbReference type="InterPro" id="IPR037185">
    <property type="entry name" value="EmrE-like"/>
</dbReference>
<evidence type="ECO:0000256" key="1">
    <source>
        <dbReference type="SAM" id="MobiDB-lite"/>
    </source>
</evidence>
<feature type="transmembrane region" description="Helical" evidence="2">
    <location>
        <begin position="174"/>
        <end position="194"/>
    </location>
</feature>
<feature type="transmembrane region" description="Helical" evidence="2">
    <location>
        <begin position="290"/>
        <end position="307"/>
    </location>
</feature>
<keyword evidence="2" id="KW-0812">Transmembrane</keyword>
<feature type="transmembrane region" description="Helical" evidence="2">
    <location>
        <begin position="267"/>
        <end position="284"/>
    </location>
</feature>
<feature type="transmembrane region" description="Helical" evidence="2">
    <location>
        <begin position="127"/>
        <end position="145"/>
    </location>
</feature>
<proteinExistence type="predicted"/>
<accession>A0A844H859</accession>
<feature type="region of interest" description="Disordered" evidence="1">
    <location>
        <begin position="1"/>
        <end position="27"/>
    </location>
</feature>
<dbReference type="SUPFAM" id="SSF103481">
    <property type="entry name" value="Multidrug resistance efflux transporter EmrE"/>
    <property type="match status" value="2"/>
</dbReference>
<name>A0A844H859_9RHOB</name>
<sequence length="319" mass="34177">MTKTNPTGPLMAPTDRPLAVPPPQAGPLQDRQGSAILLICASAFIFAAQDGVSRYLGSTYSPVLITMLRYWFFAVVVLAMALRQPGGLRAMRSNRPGLQIFRGVILALEIVVTIEAFVQLGLINTHAIFACYPLLISVLSGPVLGEKVGWRRWLAAGIGFLGILIVLQPGSGVFSAKAALPLLGAVMFATYGLATRKVGRDDTAAVSFFWTAITGAVVMTAIGLPSWQPIAAPDLPWLLALCIGSGVAHFMLIKAYELAEASALQPFSYTQLVWVSIFAVVIFGERMAPHVAVGGAIVVGAGLFTWWRSRQRERAARRG</sequence>
<feature type="domain" description="EamA" evidence="3">
    <location>
        <begin position="34"/>
        <end position="167"/>
    </location>
</feature>
<dbReference type="EMBL" id="WMIF01000023">
    <property type="protein sequence ID" value="MTH35843.1"/>
    <property type="molecule type" value="Genomic_DNA"/>
</dbReference>
<evidence type="ECO:0000256" key="2">
    <source>
        <dbReference type="SAM" id="Phobius"/>
    </source>
</evidence>
<dbReference type="Proteomes" id="UP000442533">
    <property type="component" value="Unassembled WGS sequence"/>
</dbReference>
<evidence type="ECO:0000313" key="5">
    <source>
        <dbReference type="Proteomes" id="UP000442533"/>
    </source>
</evidence>
<feature type="transmembrane region" description="Helical" evidence="2">
    <location>
        <begin position="152"/>
        <end position="168"/>
    </location>
</feature>
<dbReference type="OrthoDB" id="9807937at2"/>
<feature type="transmembrane region" description="Helical" evidence="2">
    <location>
        <begin position="236"/>
        <end position="255"/>
    </location>
</feature>
<organism evidence="4 5">
    <name type="scientific">Paracoccus limosus</name>
    <dbReference type="NCBI Taxonomy" id="913252"/>
    <lineage>
        <taxon>Bacteria</taxon>
        <taxon>Pseudomonadati</taxon>
        <taxon>Pseudomonadota</taxon>
        <taxon>Alphaproteobacteria</taxon>
        <taxon>Rhodobacterales</taxon>
        <taxon>Paracoccaceae</taxon>
        <taxon>Paracoccus</taxon>
    </lineage>
</organism>
<feature type="transmembrane region" description="Helical" evidence="2">
    <location>
        <begin position="63"/>
        <end position="82"/>
    </location>
</feature>
<dbReference type="PANTHER" id="PTHR22911:SF103">
    <property type="entry name" value="BLR2811 PROTEIN"/>
    <property type="match status" value="1"/>
</dbReference>
<dbReference type="PANTHER" id="PTHR22911">
    <property type="entry name" value="ACYL-MALONYL CONDENSING ENZYME-RELATED"/>
    <property type="match status" value="1"/>
</dbReference>
<dbReference type="InterPro" id="IPR000620">
    <property type="entry name" value="EamA_dom"/>
</dbReference>
<dbReference type="GO" id="GO:0016020">
    <property type="term" value="C:membrane"/>
    <property type="evidence" value="ECO:0007669"/>
    <property type="project" value="InterPro"/>
</dbReference>
<keyword evidence="2" id="KW-1133">Transmembrane helix</keyword>
<reference evidence="4 5" key="1">
    <citation type="submission" date="2019-11" db="EMBL/GenBank/DDBJ databases">
        <authorList>
            <person name="Dong K."/>
        </authorList>
    </citation>
    <scope>NUCLEOTIDE SEQUENCE [LARGE SCALE GENOMIC DNA]</scope>
    <source>
        <strain evidence="4 5">JCM 17370</strain>
    </source>
</reference>
<feature type="transmembrane region" description="Helical" evidence="2">
    <location>
        <begin position="103"/>
        <end position="121"/>
    </location>
</feature>
<feature type="transmembrane region" description="Helical" evidence="2">
    <location>
        <begin position="206"/>
        <end position="224"/>
    </location>
</feature>
<evidence type="ECO:0000259" key="3">
    <source>
        <dbReference type="Pfam" id="PF00892"/>
    </source>
</evidence>
<gene>
    <name evidence="4" type="ORF">GL279_14645</name>
</gene>
<evidence type="ECO:0000313" key="4">
    <source>
        <dbReference type="EMBL" id="MTH35843.1"/>
    </source>
</evidence>
<keyword evidence="5" id="KW-1185">Reference proteome</keyword>
<feature type="domain" description="EamA" evidence="3">
    <location>
        <begin position="182"/>
        <end position="303"/>
    </location>
</feature>